<proteinExistence type="predicted"/>
<dbReference type="Pfam" id="PF16653">
    <property type="entry name" value="Sacchrp_dh_C"/>
    <property type="match status" value="1"/>
</dbReference>
<dbReference type="Pfam" id="PF03435">
    <property type="entry name" value="Sacchrp_dh_NADP"/>
    <property type="match status" value="1"/>
</dbReference>
<protein>
    <submittedName>
        <fullName evidence="3">ATP-binding protein</fullName>
    </submittedName>
</protein>
<evidence type="ECO:0000313" key="4">
    <source>
        <dbReference type="Proteomes" id="UP000244893"/>
    </source>
</evidence>
<feature type="domain" description="Saccharopine dehydrogenase-like C-terminal" evidence="2">
    <location>
        <begin position="151"/>
        <end position="406"/>
    </location>
</feature>
<dbReference type="GO" id="GO:0005524">
    <property type="term" value="F:ATP binding"/>
    <property type="evidence" value="ECO:0007669"/>
    <property type="project" value="UniProtKB-KW"/>
</dbReference>
<evidence type="ECO:0000259" key="2">
    <source>
        <dbReference type="Pfam" id="PF16653"/>
    </source>
</evidence>
<dbReference type="AlphaFoldDB" id="A0A2V1HT70"/>
<keyword evidence="4" id="KW-1185">Reference proteome</keyword>
<dbReference type="PANTHER" id="PTHR43796:SF2">
    <property type="entry name" value="CARBOXYNORSPERMIDINE SYNTHASE"/>
    <property type="match status" value="1"/>
</dbReference>
<dbReference type="Proteomes" id="UP000244893">
    <property type="component" value="Unassembled WGS sequence"/>
</dbReference>
<dbReference type="InterPro" id="IPR036291">
    <property type="entry name" value="NAD(P)-bd_dom_sf"/>
</dbReference>
<sequence length="424" mass="45925">MRILLVGAGGVGDAIAKIAARRNFYELIVVSDYDPARAERTVAWVAARHGDEVASRFAAASIDASDAASVEAVAREHGATHVMNAVEPKFVQTIFAGALAAGADYLDMAMSLSEPDPEMPYEKTGLKLGDEQFDAAEDWEAAGRLALVGMGVEPGLSDVFARYAADHLFSEIDELGTRDGANLVVRDDDGNEIFAPSFSIWTTIEECLNPPVIWEKDRGWYTTPPFSEPEVFDFPDGIGPVECVNVEHEEVLLMPRWVDAKRVTFKYGLGNEFIGILKTLHQLHLDEVKPIRVRSAAGPVEVAPRDVVAAALPDPATLGPRMTGKTCAGLWVTGTGKDGSPREVYLYHVSDNEWTMAEYEAQCVVWQTALNPVIALELLATGVWQGAGVRGPESFDAAPFLELMAKAESDGGYGQAWGLEDRLA</sequence>
<keyword evidence="3" id="KW-0547">Nucleotide-binding</keyword>
<dbReference type="InterPro" id="IPR005097">
    <property type="entry name" value="Sacchrp_dh_NADP-bd"/>
</dbReference>
<dbReference type="Gene3D" id="3.30.360.10">
    <property type="entry name" value="Dihydrodipicolinate Reductase, domain 2"/>
    <property type="match status" value="1"/>
</dbReference>
<organism evidence="3 4">
    <name type="scientific">Amnibacterium flavum</name>
    <dbReference type="NCBI Taxonomy" id="2173173"/>
    <lineage>
        <taxon>Bacteria</taxon>
        <taxon>Bacillati</taxon>
        <taxon>Actinomycetota</taxon>
        <taxon>Actinomycetes</taxon>
        <taxon>Micrococcales</taxon>
        <taxon>Microbacteriaceae</taxon>
        <taxon>Amnibacterium</taxon>
    </lineage>
</organism>
<dbReference type="InterPro" id="IPR032095">
    <property type="entry name" value="Sacchrp_dh-like_C"/>
</dbReference>
<keyword evidence="3" id="KW-0067">ATP-binding</keyword>
<accession>A0A2V1HT70</accession>
<gene>
    <name evidence="3" type="ORF">DDQ50_04635</name>
</gene>
<dbReference type="Gene3D" id="3.40.50.720">
    <property type="entry name" value="NAD(P)-binding Rossmann-like Domain"/>
    <property type="match status" value="1"/>
</dbReference>
<dbReference type="EMBL" id="QEOP01000001">
    <property type="protein sequence ID" value="PVZ95768.1"/>
    <property type="molecule type" value="Genomic_DNA"/>
</dbReference>
<feature type="domain" description="Saccharopine dehydrogenase NADP binding" evidence="1">
    <location>
        <begin position="3"/>
        <end position="146"/>
    </location>
</feature>
<comment type="caution">
    <text evidence="3">The sequence shown here is derived from an EMBL/GenBank/DDBJ whole genome shotgun (WGS) entry which is preliminary data.</text>
</comment>
<dbReference type="OrthoDB" id="9769367at2"/>
<dbReference type="RefSeq" id="WP_116755502.1">
    <property type="nucleotide sequence ID" value="NZ_JBHUEX010000001.1"/>
</dbReference>
<dbReference type="PANTHER" id="PTHR43796">
    <property type="entry name" value="CARBOXYNORSPERMIDINE SYNTHASE"/>
    <property type="match status" value="1"/>
</dbReference>
<reference evidence="3 4" key="1">
    <citation type="submission" date="2018-05" db="EMBL/GenBank/DDBJ databases">
        <title>Amnibacterium sp. M8JJ-5, whole genome shotgun sequence.</title>
        <authorList>
            <person name="Tuo L."/>
        </authorList>
    </citation>
    <scope>NUCLEOTIDE SEQUENCE [LARGE SCALE GENOMIC DNA]</scope>
    <source>
        <strain evidence="3 4">M8JJ-5</strain>
    </source>
</reference>
<dbReference type="SUPFAM" id="SSF51735">
    <property type="entry name" value="NAD(P)-binding Rossmann-fold domains"/>
    <property type="match status" value="1"/>
</dbReference>
<evidence type="ECO:0000259" key="1">
    <source>
        <dbReference type="Pfam" id="PF03435"/>
    </source>
</evidence>
<name>A0A2V1HT70_9MICO</name>
<evidence type="ECO:0000313" key="3">
    <source>
        <dbReference type="EMBL" id="PVZ95768.1"/>
    </source>
</evidence>